<comment type="function">
    <text evidence="1 8">Stereospecific condensation of phosphoenolpyruvate (PEP) and D-erythrose-4-phosphate (E4P) giving rise to 3-deoxy-D-arabino-heptulosonate-7-phosphate (DAHP).</text>
</comment>
<dbReference type="FunFam" id="3.20.20.70:FF:000005">
    <property type="entry name" value="Phospho-2-dehydro-3-deoxyheptonate aldolase"/>
    <property type="match status" value="1"/>
</dbReference>
<keyword evidence="11" id="KW-1185">Reference proteome</keyword>
<evidence type="ECO:0000313" key="10">
    <source>
        <dbReference type="EMBL" id="MBK1876886.1"/>
    </source>
</evidence>
<dbReference type="EMBL" id="JAENIL010000013">
    <property type="protein sequence ID" value="MBK1876886.1"/>
    <property type="molecule type" value="Genomic_DNA"/>
</dbReference>
<comment type="pathway">
    <text evidence="2 8">Metabolic intermediate biosynthesis; chorismate biosynthesis; chorismate from D-erythrose 4-phosphate and phosphoenolpyruvate: step 1/7.</text>
</comment>
<evidence type="ECO:0000256" key="3">
    <source>
        <dbReference type="ARBA" id="ARBA00007985"/>
    </source>
</evidence>
<dbReference type="GO" id="GO:0003849">
    <property type="term" value="F:3-deoxy-7-phosphoheptulonate synthase activity"/>
    <property type="evidence" value="ECO:0007669"/>
    <property type="project" value="UniProtKB-EC"/>
</dbReference>
<organism evidence="10 11">
    <name type="scientific">Pelagicoccus mobilis</name>
    <dbReference type="NCBI Taxonomy" id="415221"/>
    <lineage>
        <taxon>Bacteria</taxon>
        <taxon>Pseudomonadati</taxon>
        <taxon>Verrucomicrobiota</taxon>
        <taxon>Opitutia</taxon>
        <taxon>Puniceicoccales</taxon>
        <taxon>Pelagicoccaceae</taxon>
        <taxon>Pelagicoccus</taxon>
    </lineage>
</organism>
<dbReference type="InterPro" id="IPR006218">
    <property type="entry name" value="DAHP1/KDSA"/>
</dbReference>
<dbReference type="AlphaFoldDB" id="A0A934RXZ1"/>
<evidence type="ECO:0000256" key="5">
    <source>
        <dbReference type="ARBA" id="ARBA00022679"/>
    </source>
</evidence>
<evidence type="ECO:0000256" key="4">
    <source>
        <dbReference type="ARBA" id="ARBA00022605"/>
    </source>
</evidence>
<evidence type="ECO:0000256" key="8">
    <source>
        <dbReference type="PIRNR" id="PIRNR001361"/>
    </source>
</evidence>
<comment type="caution">
    <text evidence="10">The sequence shown here is derived from an EMBL/GenBank/DDBJ whole genome shotgun (WGS) entry which is preliminary data.</text>
</comment>
<dbReference type="PANTHER" id="PTHR21225">
    <property type="entry name" value="PHOSPHO-2-DEHYDRO-3-DEOXYHEPTONATE ALDOLASE DAHP SYNTHETASE"/>
    <property type="match status" value="1"/>
</dbReference>
<comment type="catalytic activity">
    <reaction evidence="7 8">
        <text>D-erythrose 4-phosphate + phosphoenolpyruvate + H2O = 7-phospho-2-dehydro-3-deoxy-D-arabino-heptonate + phosphate</text>
        <dbReference type="Rhea" id="RHEA:14717"/>
        <dbReference type="ChEBI" id="CHEBI:15377"/>
        <dbReference type="ChEBI" id="CHEBI:16897"/>
        <dbReference type="ChEBI" id="CHEBI:43474"/>
        <dbReference type="ChEBI" id="CHEBI:58394"/>
        <dbReference type="ChEBI" id="CHEBI:58702"/>
        <dbReference type="EC" id="2.5.1.54"/>
    </reaction>
</comment>
<evidence type="ECO:0000259" key="9">
    <source>
        <dbReference type="Pfam" id="PF00793"/>
    </source>
</evidence>
<comment type="similarity">
    <text evidence="3 8">Belongs to the class-I DAHP synthase family.</text>
</comment>
<evidence type="ECO:0000256" key="7">
    <source>
        <dbReference type="ARBA" id="ARBA00047508"/>
    </source>
</evidence>
<feature type="domain" description="DAHP synthetase I/KDSA" evidence="9">
    <location>
        <begin position="44"/>
        <end position="337"/>
    </location>
</feature>
<dbReference type="GO" id="GO:0009073">
    <property type="term" value="P:aromatic amino acid family biosynthetic process"/>
    <property type="evidence" value="ECO:0007669"/>
    <property type="project" value="UniProtKB-KW"/>
</dbReference>
<keyword evidence="4 8" id="KW-0028">Amino-acid biosynthesis</keyword>
<sequence length="353" mass="37839">MKKTSDINVISTAALPTPDQLISEYPKSEAQAEFITRSRDEIHEIIFGGDKRLLVVIGPCSIHDTEAGLEYAKRLAALSEKVKDRICLVMRVYFEKPRTSLGWKGLIMDPDLDGSENLNKGLGVAREFLRQVIDLGLPTSTELLDPITPQYIADLVSWSAIGARTTESQTHRQMASGLSMPVGFKNGMDGTVGVAVNAIKAASGTQTFLGINRDGQASAVTTSGNPNCHVVLRGGSGGPNYDADSVAKCEADLTKAGLVPAIMVDCSHGNSNKDHNRQPIVWDEIMDQIAAGNDSIIGVMVESNLGAGNQKFPAPKEDLKYGVSITDACIDWETTEASVLSAYEKLAARFANA</sequence>
<evidence type="ECO:0000313" key="11">
    <source>
        <dbReference type="Proteomes" id="UP000617628"/>
    </source>
</evidence>
<name>A0A934RXZ1_9BACT</name>
<evidence type="ECO:0000256" key="2">
    <source>
        <dbReference type="ARBA" id="ARBA00004688"/>
    </source>
</evidence>
<dbReference type="PANTHER" id="PTHR21225:SF10">
    <property type="entry name" value="PHOSPHO-2-DEHYDRO-3-DEOXYHEPTONATE ALDOLASE, TYR-SENSITIVE"/>
    <property type="match status" value="1"/>
</dbReference>
<dbReference type="PIRSF" id="PIRSF001361">
    <property type="entry name" value="DAHP_synthase"/>
    <property type="match status" value="1"/>
</dbReference>
<dbReference type="GO" id="GO:0005737">
    <property type="term" value="C:cytoplasm"/>
    <property type="evidence" value="ECO:0007669"/>
    <property type="project" value="TreeGrafter"/>
</dbReference>
<gene>
    <name evidence="10" type="ORF">JIN87_08410</name>
</gene>
<keyword evidence="5 8" id="KW-0808">Transferase</keyword>
<dbReference type="RefSeq" id="WP_200355103.1">
    <property type="nucleotide sequence ID" value="NZ_JAENIL010000013.1"/>
</dbReference>
<keyword evidence="6 8" id="KW-0057">Aromatic amino acid biosynthesis</keyword>
<evidence type="ECO:0000256" key="1">
    <source>
        <dbReference type="ARBA" id="ARBA00003726"/>
    </source>
</evidence>
<dbReference type="Pfam" id="PF00793">
    <property type="entry name" value="DAHP_synth_1"/>
    <property type="match status" value="1"/>
</dbReference>
<reference evidence="10" key="1">
    <citation type="submission" date="2021-01" db="EMBL/GenBank/DDBJ databases">
        <title>Modified the classification status of verrucomicrobia.</title>
        <authorList>
            <person name="Feng X."/>
        </authorList>
    </citation>
    <scope>NUCLEOTIDE SEQUENCE</scope>
    <source>
        <strain evidence="10">KCTC 13126</strain>
    </source>
</reference>
<accession>A0A934RXZ1</accession>
<proteinExistence type="inferred from homology"/>
<evidence type="ECO:0000256" key="6">
    <source>
        <dbReference type="ARBA" id="ARBA00023141"/>
    </source>
</evidence>
<dbReference type="SUPFAM" id="SSF51569">
    <property type="entry name" value="Aldolase"/>
    <property type="match status" value="1"/>
</dbReference>
<dbReference type="Proteomes" id="UP000617628">
    <property type="component" value="Unassembled WGS sequence"/>
</dbReference>
<dbReference type="NCBIfam" id="NF009395">
    <property type="entry name" value="PRK12755.1"/>
    <property type="match status" value="1"/>
</dbReference>
<dbReference type="GO" id="GO:0042802">
    <property type="term" value="F:identical protein binding"/>
    <property type="evidence" value="ECO:0007669"/>
    <property type="project" value="UniProtKB-ARBA"/>
</dbReference>
<dbReference type="GO" id="GO:0008652">
    <property type="term" value="P:amino acid biosynthetic process"/>
    <property type="evidence" value="ECO:0007669"/>
    <property type="project" value="UniProtKB-KW"/>
</dbReference>
<dbReference type="NCBIfam" id="TIGR00034">
    <property type="entry name" value="aroFGH"/>
    <property type="match status" value="1"/>
</dbReference>
<protein>
    <recommendedName>
        <fullName evidence="8">Phospho-2-dehydro-3-deoxyheptonate aldolase</fullName>
        <ecNumber evidence="8">2.5.1.54</ecNumber>
    </recommendedName>
</protein>
<dbReference type="InterPro" id="IPR013785">
    <property type="entry name" value="Aldolase_TIM"/>
</dbReference>
<dbReference type="EC" id="2.5.1.54" evidence="8"/>
<dbReference type="InterPro" id="IPR006219">
    <property type="entry name" value="DAHP_synth_1"/>
</dbReference>
<dbReference type="Gene3D" id="3.20.20.70">
    <property type="entry name" value="Aldolase class I"/>
    <property type="match status" value="1"/>
</dbReference>